<dbReference type="PROSITE" id="PS50003">
    <property type="entry name" value="PH_DOMAIN"/>
    <property type="match status" value="2"/>
</dbReference>
<dbReference type="SMART" id="SM00233">
    <property type="entry name" value="PH"/>
    <property type="match status" value="2"/>
</dbReference>
<dbReference type="GO" id="GO:0005547">
    <property type="term" value="F:phosphatidylinositol-3,4,5-trisphosphate binding"/>
    <property type="evidence" value="ECO:0007669"/>
    <property type="project" value="TreeGrafter"/>
</dbReference>
<dbReference type="PANTHER" id="PTHR46021">
    <property type="entry name" value="ARF-GAP WITH DUAL PH DOMAIN-CONTAINING PROTEIN 1-LIKE PROTEIN"/>
    <property type="match status" value="1"/>
</dbReference>
<protein>
    <submittedName>
        <fullName evidence="11">Arf-GAP with dual PH domain-containing protein 1</fullName>
    </submittedName>
</protein>
<dbReference type="InterPro" id="IPR052589">
    <property type="entry name" value="Arf-GAP_dual-PH_domain"/>
</dbReference>
<evidence type="ECO:0000256" key="8">
    <source>
        <dbReference type="PROSITE-ProRule" id="PRU00288"/>
    </source>
</evidence>
<dbReference type="CDD" id="cd13252">
    <property type="entry name" value="PH1_ADAP"/>
    <property type="match status" value="1"/>
</dbReference>
<dbReference type="GO" id="GO:0005886">
    <property type="term" value="C:plasma membrane"/>
    <property type="evidence" value="ECO:0007669"/>
    <property type="project" value="TreeGrafter"/>
</dbReference>
<dbReference type="SUPFAM" id="SSF57863">
    <property type="entry name" value="ArfGap/RecO-like zinc finger"/>
    <property type="match status" value="1"/>
</dbReference>
<keyword evidence="7" id="KW-0862">Zinc</keyword>
<dbReference type="InterPro" id="IPR001164">
    <property type="entry name" value="ArfGAP_dom"/>
</dbReference>
<dbReference type="InterPro" id="IPR011993">
    <property type="entry name" value="PH-like_dom_sf"/>
</dbReference>
<evidence type="ECO:0000313" key="11">
    <source>
        <dbReference type="EMBL" id="CAB3220006.1"/>
    </source>
</evidence>
<accession>A0A6F9D6P2</accession>
<dbReference type="SMART" id="SM00105">
    <property type="entry name" value="ArfGap"/>
    <property type="match status" value="1"/>
</dbReference>
<feature type="domain" description="PH" evidence="9">
    <location>
        <begin position="130"/>
        <end position="231"/>
    </location>
</feature>
<comment type="subcellular location">
    <subcellularLocation>
        <location evidence="1">Cytoplasm</location>
    </subcellularLocation>
</comment>
<organism evidence="11">
    <name type="scientific">Phallusia mammillata</name>
    <dbReference type="NCBI Taxonomy" id="59560"/>
    <lineage>
        <taxon>Eukaryota</taxon>
        <taxon>Metazoa</taxon>
        <taxon>Chordata</taxon>
        <taxon>Tunicata</taxon>
        <taxon>Ascidiacea</taxon>
        <taxon>Phlebobranchia</taxon>
        <taxon>Ascidiidae</taxon>
        <taxon>Phallusia</taxon>
    </lineage>
</organism>
<evidence type="ECO:0000256" key="5">
    <source>
        <dbReference type="ARBA" id="ARBA00022737"/>
    </source>
</evidence>
<dbReference type="CDD" id="cd01251">
    <property type="entry name" value="PH2_ADAP"/>
    <property type="match status" value="1"/>
</dbReference>
<dbReference type="GO" id="GO:1902936">
    <property type="term" value="F:phosphatidylinositol bisphosphate binding"/>
    <property type="evidence" value="ECO:0007669"/>
    <property type="project" value="InterPro"/>
</dbReference>
<dbReference type="SUPFAM" id="SSF50729">
    <property type="entry name" value="PH domain-like"/>
    <property type="match status" value="2"/>
</dbReference>
<dbReference type="GO" id="GO:0005096">
    <property type="term" value="F:GTPase activator activity"/>
    <property type="evidence" value="ECO:0007669"/>
    <property type="project" value="UniProtKB-KW"/>
</dbReference>
<evidence type="ECO:0000256" key="6">
    <source>
        <dbReference type="ARBA" id="ARBA00022771"/>
    </source>
</evidence>
<dbReference type="InterPro" id="IPR038508">
    <property type="entry name" value="ArfGAP_dom_sf"/>
</dbReference>
<keyword evidence="6 8" id="KW-0863">Zinc-finger</keyword>
<evidence type="ECO:0000256" key="7">
    <source>
        <dbReference type="ARBA" id="ARBA00022833"/>
    </source>
</evidence>
<dbReference type="FunFam" id="2.30.29.30:FF:000080">
    <property type="entry name" value="Arf-GAP with dual PH domain-containing protein 1"/>
    <property type="match status" value="1"/>
</dbReference>
<keyword evidence="3" id="KW-0963">Cytoplasm</keyword>
<dbReference type="PANTHER" id="PTHR46021:SF2">
    <property type="entry name" value="ARF-GAP WITH DUAL PH DOMAIN-CONTAINING PROTEIN 1"/>
    <property type="match status" value="1"/>
</dbReference>
<dbReference type="FunFam" id="1.10.220.150:FF:000011">
    <property type="entry name" value="Arf-GAP with dual PH domain-containing protein 1"/>
    <property type="match status" value="1"/>
</dbReference>
<evidence type="ECO:0000256" key="1">
    <source>
        <dbReference type="ARBA" id="ARBA00004496"/>
    </source>
</evidence>
<dbReference type="CDD" id="cd08832">
    <property type="entry name" value="ArfGap_ADAP"/>
    <property type="match status" value="1"/>
</dbReference>
<evidence type="ECO:0000259" key="10">
    <source>
        <dbReference type="PROSITE" id="PS50115"/>
    </source>
</evidence>
<evidence type="ECO:0000256" key="2">
    <source>
        <dbReference type="ARBA" id="ARBA00022468"/>
    </source>
</evidence>
<dbReference type="InterPro" id="IPR037851">
    <property type="entry name" value="PH2_ADAP"/>
</dbReference>
<evidence type="ECO:0000256" key="4">
    <source>
        <dbReference type="ARBA" id="ARBA00022723"/>
    </source>
</evidence>
<feature type="domain" description="Arf-GAP" evidence="10">
    <location>
        <begin position="6"/>
        <end position="119"/>
    </location>
</feature>
<dbReference type="EMBL" id="LR782721">
    <property type="protein sequence ID" value="CAB3220006.1"/>
    <property type="molecule type" value="mRNA"/>
</dbReference>
<dbReference type="Pfam" id="PF00169">
    <property type="entry name" value="PH"/>
    <property type="match status" value="2"/>
</dbReference>
<dbReference type="AlphaFoldDB" id="A0A6F9D6P2"/>
<keyword evidence="2" id="KW-0343">GTPase activation</keyword>
<gene>
    <name evidence="11" type="primary">Adap1</name>
</gene>
<dbReference type="Pfam" id="PF01412">
    <property type="entry name" value="ArfGap"/>
    <property type="match status" value="1"/>
</dbReference>
<proteinExistence type="evidence at transcript level"/>
<dbReference type="InterPro" id="IPR001849">
    <property type="entry name" value="PH_domain"/>
</dbReference>
<dbReference type="GO" id="GO:0005737">
    <property type="term" value="C:cytoplasm"/>
    <property type="evidence" value="ECO:0007669"/>
    <property type="project" value="UniProtKB-SubCell"/>
</dbReference>
<evidence type="ECO:0000256" key="3">
    <source>
        <dbReference type="ARBA" id="ARBA00022490"/>
    </source>
</evidence>
<dbReference type="Gene3D" id="1.10.220.150">
    <property type="entry name" value="Arf GTPase activating protein"/>
    <property type="match status" value="1"/>
</dbReference>
<dbReference type="PROSITE" id="PS50115">
    <property type="entry name" value="ARFGAP"/>
    <property type="match status" value="1"/>
</dbReference>
<dbReference type="InterPro" id="IPR037278">
    <property type="entry name" value="ARFGAP/RecO"/>
</dbReference>
<keyword evidence="4" id="KW-0479">Metal-binding</keyword>
<dbReference type="FunFam" id="2.30.29.30:FF:000099">
    <property type="entry name" value="Arf-GAP with dual PH domain-containing protein 1"/>
    <property type="match status" value="1"/>
</dbReference>
<dbReference type="PRINTS" id="PR00405">
    <property type="entry name" value="REVINTRACTNG"/>
</dbReference>
<dbReference type="Gene3D" id="2.30.29.30">
    <property type="entry name" value="Pleckstrin-homology domain (PH domain)/Phosphotyrosine-binding domain (PTB)"/>
    <property type="match status" value="2"/>
</dbReference>
<feature type="domain" description="PH" evidence="9">
    <location>
        <begin position="253"/>
        <end position="355"/>
    </location>
</feature>
<keyword evidence="5" id="KW-0677">Repeat</keyword>
<dbReference type="InterPro" id="IPR037849">
    <property type="entry name" value="PH1_ADAP"/>
</dbReference>
<name>A0A6F9D6P2_9ASCI</name>
<reference evidence="11" key="1">
    <citation type="submission" date="2020-04" db="EMBL/GenBank/DDBJ databases">
        <authorList>
            <person name="Neveu A P."/>
        </authorList>
    </citation>
    <scope>NUCLEOTIDE SEQUENCE</scope>
    <source>
        <tissue evidence="11">Whole embryo</tissue>
    </source>
</reference>
<sequence length="392" mass="45028">MGERNKKILLELLQKPGNNICADCSSDNPEWASSNIGVFICVNCSGIHRMLGTHVSRVKSCRLDQWADDAVQMMCESGNDAVNAILERYIPVYYKKPSPSDPQVYKEHFIHAKYDRKEFETMGGTAHYETGTKTGKLWKRGKEDKQFKPRKFVLNTEEGTLKYYIKDDAKEPKQTIPLASLSATLAPEKINHPNGLQFAFKTDNLTRQIYVYADEGKDTGDWYITLRASAFNILRKTYPGIDTDVIMDRLNSHQGKEGWMMKTGPKHTEAYRRRWFTLEKRKLLYFANPLDAYPKGEIYLGSGTDGFMVRDGLPAGQNEQGFGITITTPERDYLLCCEDQEEQRSWIGEIKNIMTKPLTSQDTADLQDYKLTYQHRRKSTIRNNLTNPTGWR</sequence>
<evidence type="ECO:0000259" key="9">
    <source>
        <dbReference type="PROSITE" id="PS50003"/>
    </source>
</evidence>
<dbReference type="GO" id="GO:0008270">
    <property type="term" value="F:zinc ion binding"/>
    <property type="evidence" value="ECO:0007669"/>
    <property type="project" value="UniProtKB-KW"/>
</dbReference>